<proteinExistence type="evidence at transcript level"/>
<keyword evidence="7" id="KW-0539">Nucleus</keyword>
<name>A0A222UAC0_GINBI</name>
<dbReference type="GO" id="GO:0005634">
    <property type="term" value="C:nucleus"/>
    <property type="evidence" value="ECO:0007669"/>
    <property type="project" value="UniProtKB-SubCell"/>
</dbReference>
<evidence type="ECO:0000256" key="1">
    <source>
        <dbReference type="ARBA" id="ARBA00004123"/>
    </source>
</evidence>
<evidence type="ECO:0000256" key="5">
    <source>
        <dbReference type="ARBA" id="ARBA00023125"/>
    </source>
</evidence>
<dbReference type="PANTHER" id="PTHR47994:SF5">
    <property type="entry name" value="F14D16.11-RELATED"/>
    <property type="match status" value="1"/>
</dbReference>
<gene>
    <name evidence="11" type="primary">R2R3MYB16</name>
</gene>
<evidence type="ECO:0000256" key="3">
    <source>
        <dbReference type="ARBA" id="ARBA00022737"/>
    </source>
</evidence>
<evidence type="ECO:0000256" key="4">
    <source>
        <dbReference type="ARBA" id="ARBA00023015"/>
    </source>
</evidence>
<sequence length="483" mass="52992">MGRAPCCDKIGLKKGPWTPEEDQKLIAYIQEHGHGSWRALPQKAGLLRCGKSCRLRWANYLRPDIKRGKFSLQEEQTIIQLHALLGNRWSAIATHLPKRTDNEIKNYWNTHLKKRLLQMGIDPVTHKPKSDSLNVVGTQSTNGSSTLSHMAQWESARLEAESRLARESKLRAKGLWSATTEMARNFSSGSSDVFSKANSRVSLGLEPGKQDIATSCFDLMKLLQKCDKAADLGFGQCNSYNSLAGSFSYTLESQNDQSESRSSDISGTSYLGLLQQAMCPTSTNILYNETKKLVASQKLNNGSECSVYKDQSENSDEKKPAITQFCEIKTHGSDIQSSSCHEENVDQAAESSHELLLPGSLLFNDDGNCSSARSTDVSEVSKGGEADGIKNTKGDNNSDHDNVLSEFHLSSGEINSGGGFKSGANYDGFNTDMLLDLVVPSAATEDRTINGLCMEDQSKDYWSSLFNIVSSPRSNHGSVQSIF</sequence>
<evidence type="ECO:0000256" key="6">
    <source>
        <dbReference type="ARBA" id="ARBA00023163"/>
    </source>
</evidence>
<dbReference type="PANTHER" id="PTHR47994">
    <property type="entry name" value="F14D16.11-RELATED"/>
    <property type="match status" value="1"/>
</dbReference>
<dbReference type="EMBL" id="KY703727">
    <property type="protein sequence ID" value="ASR18101.1"/>
    <property type="molecule type" value="mRNA"/>
</dbReference>
<dbReference type="SMART" id="SM00717">
    <property type="entry name" value="SANT"/>
    <property type="match status" value="2"/>
</dbReference>
<dbReference type="InterPro" id="IPR017930">
    <property type="entry name" value="Myb_dom"/>
</dbReference>
<dbReference type="PROSITE" id="PS50090">
    <property type="entry name" value="MYB_LIKE"/>
    <property type="match status" value="2"/>
</dbReference>
<dbReference type="AlphaFoldDB" id="A0A222UAC0"/>
<dbReference type="GO" id="GO:0000902">
    <property type="term" value="P:cell morphogenesis"/>
    <property type="evidence" value="ECO:0007669"/>
    <property type="project" value="UniProtKB-ARBA"/>
</dbReference>
<dbReference type="GO" id="GO:0003677">
    <property type="term" value="F:DNA binding"/>
    <property type="evidence" value="ECO:0007669"/>
    <property type="project" value="UniProtKB-KW"/>
</dbReference>
<protein>
    <submittedName>
        <fullName evidence="11">R2R3MYB16</fullName>
    </submittedName>
</protein>
<feature type="domain" description="HTH myb-type" evidence="10">
    <location>
        <begin position="9"/>
        <end position="61"/>
    </location>
</feature>
<dbReference type="FunFam" id="1.10.10.60:FF:000001">
    <property type="entry name" value="MYB-related transcription factor"/>
    <property type="match status" value="1"/>
</dbReference>
<feature type="domain" description="Myb-like" evidence="9">
    <location>
        <begin position="62"/>
        <end position="112"/>
    </location>
</feature>
<organism evidence="11">
    <name type="scientific">Ginkgo biloba</name>
    <name type="common">Ginkgo</name>
    <name type="synonym">Maidenhair tree</name>
    <dbReference type="NCBI Taxonomy" id="3311"/>
    <lineage>
        <taxon>Eukaryota</taxon>
        <taxon>Viridiplantae</taxon>
        <taxon>Streptophyta</taxon>
        <taxon>Embryophyta</taxon>
        <taxon>Tracheophyta</taxon>
        <taxon>Spermatophyta</taxon>
        <taxon>Ginkgoidae</taxon>
        <taxon>Ginkgoales</taxon>
        <taxon>Ginkgoaceae</taxon>
        <taxon>Ginkgo</taxon>
    </lineage>
</organism>
<dbReference type="FunFam" id="1.10.10.60:FF:000099">
    <property type="entry name" value="MYB transcription factor"/>
    <property type="match status" value="1"/>
</dbReference>
<feature type="region of interest" description="Disordered" evidence="8">
    <location>
        <begin position="373"/>
        <end position="400"/>
    </location>
</feature>
<keyword evidence="2" id="KW-0217">Developmental protein</keyword>
<comment type="subcellular location">
    <subcellularLocation>
        <location evidence="1">Nucleus</location>
    </subcellularLocation>
</comment>
<evidence type="ECO:0000313" key="11">
    <source>
        <dbReference type="EMBL" id="ASR18101.1"/>
    </source>
</evidence>
<evidence type="ECO:0000256" key="2">
    <source>
        <dbReference type="ARBA" id="ARBA00022473"/>
    </source>
</evidence>
<accession>A0A222UAC0</accession>
<dbReference type="Gene3D" id="1.10.10.60">
    <property type="entry name" value="Homeodomain-like"/>
    <property type="match status" value="2"/>
</dbReference>
<dbReference type="InterPro" id="IPR015495">
    <property type="entry name" value="Myb_TF_plants"/>
</dbReference>
<dbReference type="Pfam" id="PF00249">
    <property type="entry name" value="Myb_DNA-binding"/>
    <property type="match status" value="2"/>
</dbReference>
<keyword evidence="6" id="KW-0804">Transcription</keyword>
<keyword evidence="3" id="KW-0677">Repeat</keyword>
<evidence type="ECO:0000259" key="10">
    <source>
        <dbReference type="PROSITE" id="PS51294"/>
    </source>
</evidence>
<evidence type="ECO:0000256" key="7">
    <source>
        <dbReference type="ARBA" id="ARBA00023242"/>
    </source>
</evidence>
<keyword evidence="4" id="KW-0805">Transcription regulation</keyword>
<reference evidence="11" key="1">
    <citation type="journal article" date="2017" name="Physiol. Mol. Biol. Plants">
        <title>Identification and expression analysis under abiotic stress of the R2R3-MYB genes in Ginkgo biloba L.</title>
        <authorList>
            <person name="Liu X."/>
            <person name="Yu W."/>
            <person name="Zhang X."/>
            <person name="Wang G."/>
            <person name="Cao F."/>
            <person name="Cheng H."/>
        </authorList>
    </citation>
    <scope>NUCLEOTIDE SEQUENCE</scope>
</reference>
<dbReference type="SUPFAM" id="SSF46689">
    <property type="entry name" value="Homeodomain-like"/>
    <property type="match status" value="1"/>
</dbReference>
<keyword evidence="5" id="KW-0238">DNA-binding</keyword>
<feature type="domain" description="Myb-like" evidence="9">
    <location>
        <begin position="9"/>
        <end position="61"/>
    </location>
</feature>
<dbReference type="CDD" id="cd00167">
    <property type="entry name" value="SANT"/>
    <property type="match status" value="2"/>
</dbReference>
<dbReference type="GO" id="GO:1901957">
    <property type="term" value="P:regulation of cutin biosynthetic process"/>
    <property type="evidence" value="ECO:0007669"/>
    <property type="project" value="UniProtKB-ARBA"/>
</dbReference>
<feature type="domain" description="HTH myb-type" evidence="10">
    <location>
        <begin position="62"/>
        <end position="116"/>
    </location>
</feature>
<dbReference type="InterPro" id="IPR009057">
    <property type="entry name" value="Homeodomain-like_sf"/>
</dbReference>
<evidence type="ECO:0000259" key="9">
    <source>
        <dbReference type="PROSITE" id="PS50090"/>
    </source>
</evidence>
<feature type="compositionally biased region" description="Basic and acidic residues" evidence="8">
    <location>
        <begin position="382"/>
        <end position="400"/>
    </location>
</feature>
<dbReference type="PROSITE" id="PS51294">
    <property type="entry name" value="HTH_MYB"/>
    <property type="match status" value="2"/>
</dbReference>
<dbReference type="InterPro" id="IPR001005">
    <property type="entry name" value="SANT/Myb"/>
</dbReference>
<dbReference type="SMR" id="A0A222UAC0"/>
<evidence type="ECO:0000256" key="8">
    <source>
        <dbReference type="SAM" id="MobiDB-lite"/>
    </source>
</evidence>